<organism evidence="1 2">
    <name type="scientific">Botryotinia calthae</name>
    <dbReference type="NCBI Taxonomy" id="38488"/>
    <lineage>
        <taxon>Eukaryota</taxon>
        <taxon>Fungi</taxon>
        <taxon>Dikarya</taxon>
        <taxon>Ascomycota</taxon>
        <taxon>Pezizomycotina</taxon>
        <taxon>Leotiomycetes</taxon>
        <taxon>Helotiales</taxon>
        <taxon>Sclerotiniaceae</taxon>
        <taxon>Botryotinia</taxon>
    </lineage>
</organism>
<dbReference type="AlphaFoldDB" id="A0A4Y8CH73"/>
<proteinExistence type="predicted"/>
<reference evidence="1 2" key="1">
    <citation type="submission" date="2017-11" db="EMBL/GenBank/DDBJ databases">
        <title>Comparative genomics of Botrytis spp.</title>
        <authorList>
            <person name="Valero-Jimenez C.A."/>
            <person name="Tapia P."/>
            <person name="Veloso J."/>
            <person name="Silva-Moreno E."/>
            <person name="Staats M."/>
            <person name="Valdes J.H."/>
            <person name="Van Kan J.A.L."/>
        </authorList>
    </citation>
    <scope>NUCLEOTIDE SEQUENCE [LARGE SCALE GENOMIC DNA]</scope>
    <source>
        <strain evidence="1 2">MUCL2830</strain>
    </source>
</reference>
<dbReference type="Proteomes" id="UP000297299">
    <property type="component" value="Unassembled WGS sequence"/>
</dbReference>
<comment type="caution">
    <text evidence="1">The sequence shown here is derived from an EMBL/GenBank/DDBJ whole genome shotgun (WGS) entry which is preliminary data.</text>
</comment>
<dbReference type="EMBL" id="PHWZ01000684">
    <property type="protein sequence ID" value="TEY33274.1"/>
    <property type="molecule type" value="Genomic_DNA"/>
</dbReference>
<evidence type="ECO:0000313" key="1">
    <source>
        <dbReference type="EMBL" id="TEY33274.1"/>
    </source>
</evidence>
<gene>
    <name evidence="1" type="ORF">BOTCAL_0688g00030</name>
</gene>
<evidence type="ECO:0000313" key="2">
    <source>
        <dbReference type="Proteomes" id="UP000297299"/>
    </source>
</evidence>
<sequence>MLNSESQGSHGKETSKPIYSRHWCVSIIVITPGTPYLYNALIIDKFVLASAVIEAIGALGL</sequence>
<protein>
    <submittedName>
        <fullName evidence="1">Uncharacterized protein</fullName>
    </submittedName>
</protein>
<accession>A0A4Y8CH73</accession>
<keyword evidence="2" id="KW-1185">Reference proteome</keyword>
<name>A0A4Y8CH73_9HELO</name>